<reference evidence="9 10" key="1">
    <citation type="submission" date="2023-08" db="EMBL/GenBank/DDBJ databases">
        <title>Black Yeasts Isolated from many extreme environments.</title>
        <authorList>
            <person name="Coleine C."/>
            <person name="Stajich J.E."/>
            <person name="Selbmann L."/>
        </authorList>
    </citation>
    <scope>NUCLEOTIDE SEQUENCE [LARGE SCALE GENOMIC DNA]</scope>
    <source>
        <strain evidence="9 10">CCFEE 5910</strain>
    </source>
</reference>
<dbReference type="InterPro" id="IPR023232">
    <property type="entry name" value="Glyco_hydro_2_AS"/>
</dbReference>
<proteinExistence type="inferred from homology"/>
<dbReference type="PROSITE" id="PS00608">
    <property type="entry name" value="GLYCOSYL_HYDROL_F2_2"/>
    <property type="match status" value="1"/>
</dbReference>
<dbReference type="InterPro" id="IPR050347">
    <property type="entry name" value="Bact_Beta-galactosidase"/>
</dbReference>
<dbReference type="Pfam" id="PF02929">
    <property type="entry name" value="Bgal_small_N"/>
    <property type="match status" value="1"/>
</dbReference>
<keyword evidence="4" id="KW-0378">Hydrolase</keyword>
<dbReference type="InterPro" id="IPR006104">
    <property type="entry name" value="Glyco_hydro_2_N"/>
</dbReference>
<evidence type="ECO:0000256" key="6">
    <source>
        <dbReference type="ARBA" id="ARBA00032230"/>
    </source>
</evidence>
<dbReference type="InterPro" id="IPR006101">
    <property type="entry name" value="Glyco_hydro_2"/>
</dbReference>
<name>A0AAN7T2T0_9EURO</name>
<dbReference type="SUPFAM" id="SSF51445">
    <property type="entry name" value="(Trans)glycosidases"/>
    <property type="match status" value="1"/>
</dbReference>
<dbReference type="EMBL" id="JAVRRJ010000002">
    <property type="protein sequence ID" value="KAK5088552.1"/>
    <property type="molecule type" value="Genomic_DNA"/>
</dbReference>
<evidence type="ECO:0000256" key="7">
    <source>
        <dbReference type="SAM" id="MobiDB-lite"/>
    </source>
</evidence>
<dbReference type="InterPro" id="IPR017853">
    <property type="entry name" value="GH"/>
</dbReference>
<evidence type="ECO:0000313" key="9">
    <source>
        <dbReference type="EMBL" id="KAK5088552.1"/>
    </source>
</evidence>
<organism evidence="9 10">
    <name type="scientific">Lithohypha guttulata</name>
    <dbReference type="NCBI Taxonomy" id="1690604"/>
    <lineage>
        <taxon>Eukaryota</taxon>
        <taxon>Fungi</taxon>
        <taxon>Dikarya</taxon>
        <taxon>Ascomycota</taxon>
        <taxon>Pezizomycotina</taxon>
        <taxon>Eurotiomycetes</taxon>
        <taxon>Chaetothyriomycetidae</taxon>
        <taxon>Chaetothyriales</taxon>
        <taxon>Trichomeriaceae</taxon>
        <taxon>Lithohypha</taxon>
    </lineage>
</organism>
<dbReference type="Gene3D" id="2.70.98.10">
    <property type="match status" value="1"/>
</dbReference>
<dbReference type="PANTHER" id="PTHR46323">
    <property type="entry name" value="BETA-GALACTOSIDASE"/>
    <property type="match status" value="1"/>
</dbReference>
<protein>
    <recommendedName>
        <fullName evidence="3">beta-galactosidase</fullName>
        <ecNumber evidence="3">3.2.1.23</ecNumber>
    </recommendedName>
    <alternativeName>
        <fullName evidence="6">Lactase</fullName>
    </alternativeName>
</protein>
<dbReference type="Gene3D" id="3.20.20.80">
    <property type="entry name" value="Glycosidases"/>
    <property type="match status" value="1"/>
</dbReference>
<dbReference type="GO" id="GO:0030246">
    <property type="term" value="F:carbohydrate binding"/>
    <property type="evidence" value="ECO:0007669"/>
    <property type="project" value="InterPro"/>
</dbReference>
<dbReference type="SUPFAM" id="SSF74650">
    <property type="entry name" value="Galactose mutarotase-like"/>
    <property type="match status" value="1"/>
</dbReference>
<comment type="caution">
    <text evidence="9">The sequence shown here is derived from an EMBL/GenBank/DDBJ whole genome shotgun (WGS) entry which is preliminary data.</text>
</comment>
<dbReference type="SMART" id="SM01038">
    <property type="entry name" value="Bgal_small_N"/>
    <property type="match status" value="1"/>
</dbReference>
<dbReference type="InterPro" id="IPR036156">
    <property type="entry name" value="Beta-gal/glucu_dom_sf"/>
</dbReference>
<evidence type="ECO:0000256" key="4">
    <source>
        <dbReference type="ARBA" id="ARBA00022801"/>
    </source>
</evidence>
<evidence type="ECO:0000256" key="3">
    <source>
        <dbReference type="ARBA" id="ARBA00012756"/>
    </source>
</evidence>
<comment type="similarity">
    <text evidence="2">Belongs to the glycosyl hydrolase 2 family.</text>
</comment>
<dbReference type="SUPFAM" id="SSF49303">
    <property type="entry name" value="beta-Galactosidase/glucuronidase domain"/>
    <property type="match status" value="2"/>
</dbReference>
<evidence type="ECO:0000313" key="10">
    <source>
        <dbReference type="Proteomes" id="UP001309876"/>
    </source>
</evidence>
<accession>A0AAN7T2T0</accession>
<dbReference type="InterPro" id="IPR006103">
    <property type="entry name" value="Glyco_hydro_2_cat"/>
</dbReference>
<dbReference type="InterPro" id="IPR011013">
    <property type="entry name" value="Gal_mutarotase_sf_dom"/>
</dbReference>
<keyword evidence="10" id="KW-1185">Reference proteome</keyword>
<dbReference type="InterPro" id="IPR013783">
    <property type="entry name" value="Ig-like_fold"/>
</dbReference>
<dbReference type="GO" id="GO:0009341">
    <property type="term" value="C:beta-galactosidase complex"/>
    <property type="evidence" value="ECO:0007669"/>
    <property type="project" value="InterPro"/>
</dbReference>
<dbReference type="InterPro" id="IPR008979">
    <property type="entry name" value="Galactose-bd-like_sf"/>
</dbReference>
<dbReference type="InterPro" id="IPR004199">
    <property type="entry name" value="B-gal_small/dom_5"/>
</dbReference>
<dbReference type="EC" id="3.2.1.23" evidence="3"/>
<feature type="region of interest" description="Disordered" evidence="7">
    <location>
        <begin position="953"/>
        <end position="982"/>
    </location>
</feature>
<dbReference type="Proteomes" id="UP001309876">
    <property type="component" value="Unassembled WGS sequence"/>
</dbReference>
<dbReference type="Pfam" id="PF02836">
    <property type="entry name" value="Glyco_hydro_2_C"/>
    <property type="match status" value="1"/>
</dbReference>
<evidence type="ECO:0000259" key="8">
    <source>
        <dbReference type="SMART" id="SM01038"/>
    </source>
</evidence>
<dbReference type="GO" id="GO:0004565">
    <property type="term" value="F:beta-galactosidase activity"/>
    <property type="evidence" value="ECO:0007669"/>
    <property type="project" value="UniProtKB-EC"/>
</dbReference>
<evidence type="ECO:0000256" key="2">
    <source>
        <dbReference type="ARBA" id="ARBA00007401"/>
    </source>
</evidence>
<keyword evidence="5" id="KW-0326">Glycosidase</keyword>
<sequence length="1062" mass="120144">MESTFPASKPDWSNVEVIHRGTLAPRSYFFLFDNEEDALDNDIKKACALCLSGTWKFAHANSPFLVSEGFSAQGYDVSTWAGIQVPGIWQLQGWGHPQYTNIKYPVFVDPPNAPFDNNQTGCYVRNFDIPLRLRGHQFRLRFEGVDSAFHVWINGQQVGYSQGSRNASEFEVTALIDESETNTIAVQVYQYCDGTYLEDQDQWRFSGIFRDVYLHAFPEAHIEDFRVQTLLDDDFENAELRVEVNTVGSGTIALKLLGPKGEVVLESSQAVTKAGTTFSEQVRSPLKWTAESPNLYKLVLSFNSRTVVYNVGFRRIEIKDGIYQVNGKRIVFRGVNRHEHHPLQGRAVPFDFMKQDLLMMKKHNINAIRTCHQPSDPRLYSLADELGLWIMDEADLECHGFAEIEEMTLAAEHRAKPFQDRMTMISRGAARFTSDNPVWREQYVDRARRLVMRDKNHPCVVMWSLGNEAFYGCNFQSMYDEIRSIDQSRPIHYEADTKAQTVDLFSRMYPQIKDIIEFAKEPKFTKPLVLCEFAHAMGNGPGAIKEYIDSFYEYPRLQGGWLWEWANHGLLSKTKSGEEFYAYGGDFDDEPNDYNFVMDGVLFSNHTPTPGLIEYSKAIEPVQVSDLRGETFTIVNRYDTITLNHLGCEAILVGDNNRHLLGQIDIEQDIGPHTSCQVAIPTNFDLDSAGGERYLQLDFRLKGATPWAEAGHLVCSSQLKVEGPVPLSPLRTNTMYTPILSRPTLATLEITAETVRFVFSLHSGKITSFRKDDTEMIHANMGPELTLYRALTDNDRPQDGREWKDKLVHLAKTHVQNVDWWTSSNSVVLVVKAKIAPPALSWCINTTTRYTFSGDGSVHISCKGSPEGQNLPSTLPRIGFEFATPSSFDTVAWFGRGPGESYKDKKMSQQFGNWRRSVDDLWVDYEFPQEGGNRTDVRWVTFGCVGANQESLESEHNEFESMHATGDSGGRPGSSSRSISDKKSLTAKFGAQQGFNFSASHYTTKDVDGSTHPYELHRKKKDYVVVRLDADHHGLGTGSCGPKTLKNYALKTSDFEFDILLI</sequence>
<evidence type="ECO:0000256" key="1">
    <source>
        <dbReference type="ARBA" id="ARBA00001412"/>
    </source>
</evidence>
<feature type="domain" description="Beta galactosidase small chain/" evidence="8">
    <location>
        <begin position="749"/>
        <end position="1062"/>
    </location>
</feature>
<dbReference type="FunFam" id="3.20.20.80:FF:000018">
    <property type="entry name" value="Beta-galactosidase"/>
    <property type="match status" value="1"/>
</dbReference>
<dbReference type="Pfam" id="PF02837">
    <property type="entry name" value="Glyco_hydro_2_N"/>
    <property type="match status" value="1"/>
</dbReference>
<dbReference type="Pfam" id="PF00703">
    <property type="entry name" value="Glyco_hydro_2"/>
    <property type="match status" value="1"/>
</dbReference>
<dbReference type="InterPro" id="IPR032312">
    <property type="entry name" value="LacZ_4"/>
</dbReference>
<dbReference type="SUPFAM" id="SSF49785">
    <property type="entry name" value="Galactose-binding domain-like"/>
    <property type="match status" value="1"/>
</dbReference>
<dbReference type="PRINTS" id="PR00132">
    <property type="entry name" value="GLHYDRLASE2"/>
</dbReference>
<dbReference type="Gene3D" id="2.60.120.260">
    <property type="entry name" value="Galactose-binding domain-like"/>
    <property type="match status" value="1"/>
</dbReference>
<dbReference type="PANTHER" id="PTHR46323:SF2">
    <property type="entry name" value="BETA-GALACTOSIDASE"/>
    <property type="match status" value="1"/>
</dbReference>
<dbReference type="Pfam" id="PF16353">
    <property type="entry name" value="LacZ_4"/>
    <property type="match status" value="1"/>
</dbReference>
<dbReference type="AlphaFoldDB" id="A0AAN7T2T0"/>
<dbReference type="Gene3D" id="2.60.40.10">
    <property type="entry name" value="Immunoglobulins"/>
    <property type="match status" value="2"/>
</dbReference>
<dbReference type="GO" id="GO:0005990">
    <property type="term" value="P:lactose catabolic process"/>
    <property type="evidence" value="ECO:0007669"/>
    <property type="project" value="TreeGrafter"/>
</dbReference>
<dbReference type="InterPro" id="IPR006102">
    <property type="entry name" value="Ig-like_GH2"/>
</dbReference>
<evidence type="ECO:0000256" key="5">
    <source>
        <dbReference type="ARBA" id="ARBA00023295"/>
    </source>
</evidence>
<comment type="catalytic activity">
    <reaction evidence="1">
        <text>Hydrolysis of terminal non-reducing beta-D-galactose residues in beta-D-galactosides.</text>
        <dbReference type="EC" id="3.2.1.23"/>
    </reaction>
</comment>
<gene>
    <name evidence="9" type="ORF">LTR05_002772</name>
</gene>
<dbReference type="InterPro" id="IPR014718">
    <property type="entry name" value="GH-type_carb-bd"/>
</dbReference>